<organism evidence="3 4">
    <name type="scientific">Dryococelus australis</name>
    <dbReference type="NCBI Taxonomy" id="614101"/>
    <lineage>
        <taxon>Eukaryota</taxon>
        <taxon>Metazoa</taxon>
        <taxon>Ecdysozoa</taxon>
        <taxon>Arthropoda</taxon>
        <taxon>Hexapoda</taxon>
        <taxon>Insecta</taxon>
        <taxon>Pterygota</taxon>
        <taxon>Neoptera</taxon>
        <taxon>Polyneoptera</taxon>
        <taxon>Phasmatodea</taxon>
        <taxon>Verophasmatodea</taxon>
        <taxon>Anareolatae</taxon>
        <taxon>Phasmatidae</taxon>
        <taxon>Eurycanthinae</taxon>
        <taxon>Dryococelus</taxon>
    </lineage>
</organism>
<protein>
    <submittedName>
        <fullName evidence="3">Uncharacterized protein</fullName>
    </submittedName>
</protein>
<reference evidence="3 4" key="1">
    <citation type="submission" date="2023-02" db="EMBL/GenBank/DDBJ databases">
        <title>LHISI_Scaffold_Assembly.</title>
        <authorList>
            <person name="Stuart O.P."/>
            <person name="Cleave R."/>
            <person name="Magrath M.J.L."/>
            <person name="Mikheyev A.S."/>
        </authorList>
    </citation>
    <scope>NUCLEOTIDE SEQUENCE [LARGE SCALE GENOMIC DNA]</scope>
    <source>
        <strain evidence="3">Daus_M_001</strain>
        <tissue evidence="3">Leg muscle</tissue>
    </source>
</reference>
<evidence type="ECO:0000256" key="1">
    <source>
        <dbReference type="SAM" id="MobiDB-lite"/>
    </source>
</evidence>
<comment type="caution">
    <text evidence="3">The sequence shown here is derived from an EMBL/GenBank/DDBJ whole genome shotgun (WGS) entry which is preliminary data.</text>
</comment>
<sequence>MLVMVIVYVAQMYTTQYVGGDSVSVRGKQIVSVEKHLGCRCSCATKKEDCHELQEYDADSCRCRCLNMADEEKCRANNDTKVWDTGRCMCLCRQMQNCSSGYFYDLNTCSCSEVVEDQGQRVRLRSRISSQARGEEHPVSLFNKKRR</sequence>
<keyword evidence="2" id="KW-0732">Signal</keyword>
<proteinExistence type="predicted"/>
<evidence type="ECO:0000313" key="3">
    <source>
        <dbReference type="EMBL" id="KAJ8868255.1"/>
    </source>
</evidence>
<name>A0ABQ9G712_9NEOP</name>
<dbReference type="Proteomes" id="UP001159363">
    <property type="component" value="Chromosome 13"/>
</dbReference>
<evidence type="ECO:0000256" key="2">
    <source>
        <dbReference type="SAM" id="SignalP"/>
    </source>
</evidence>
<accession>A0ABQ9G712</accession>
<feature type="chain" id="PRO_5047166708" evidence="2">
    <location>
        <begin position="21"/>
        <end position="147"/>
    </location>
</feature>
<evidence type="ECO:0000313" key="4">
    <source>
        <dbReference type="Proteomes" id="UP001159363"/>
    </source>
</evidence>
<feature type="region of interest" description="Disordered" evidence="1">
    <location>
        <begin position="128"/>
        <end position="147"/>
    </location>
</feature>
<gene>
    <name evidence="3" type="ORF">PR048_029771</name>
</gene>
<keyword evidence="4" id="KW-1185">Reference proteome</keyword>
<dbReference type="EMBL" id="JARBHB010000014">
    <property type="protein sequence ID" value="KAJ8868255.1"/>
    <property type="molecule type" value="Genomic_DNA"/>
</dbReference>
<feature type="signal peptide" evidence="2">
    <location>
        <begin position="1"/>
        <end position="20"/>
    </location>
</feature>